<dbReference type="InterPro" id="IPR004013">
    <property type="entry name" value="PHP_dom"/>
</dbReference>
<dbReference type="GO" id="GO:0035312">
    <property type="term" value="F:5'-3' DNA exonuclease activity"/>
    <property type="evidence" value="ECO:0007669"/>
    <property type="project" value="TreeGrafter"/>
</dbReference>
<comment type="caution">
    <text evidence="2">The sequence shown here is derived from an EMBL/GenBank/DDBJ whole genome shotgun (WGS) entry which is preliminary data.</text>
</comment>
<reference evidence="2 3" key="1">
    <citation type="submission" date="2020-07" db="EMBL/GenBank/DDBJ databases">
        <title>A new beta-1,3-glucan-decomposing anaerobic bacterium isolated from anoxic soil subjected to biological soil disinfestation.</title>
        <authorList>
            <person name="Ueki A."/>
            <person name="Tonouchi A."/>
        </authorList>
    </citation>
    <scope>NUCLEOTIDE SEQUENCE [LARGE SCALE GENOMIC DNA]</scope>
    <source>
        <strain evidence="2 3">TW1</strain>
    </source>
</reference>
<dbReference type="Proteomes" id="UP000580568">
    <property type="component" value="Unassembled WGS sequence"/>
</dbReference>
<name>A0A6V8SM05_9CLOT</name>
<evidence type="ECO:0000313" key="2">
    <source>
        <dbReference type="EMBL" id="GFP75903.1"/>
    </source>
</evidence>
<dbReference type="PANTHER" id="PTHR42924:SF3">
    <property type="entry name" value="POLYMERASE_HISTIDINOL PHOSPHATASE N-TERMINAL DOMAIN-CONTAINING PROTEIN"/>
    <property type="match status" value="1"/>
</dbReference>
<dbReference type="Gene3D" id="3.20.20.140">
    <property type="entry name" value="Metal-dependent hydrolases"/>
    <property type="match status" value="1"/>
</dbReference>
<dbReference type="SUPFAM" id="SSF89550">
    <property type="entry name" value="PHP domain-like"/>
    <property type="match status" value="1"/>
</dbReference>
<protein>
    <submittedName>
        <fullName evidence="2">5'-3' exoribonuclease</fullName>
    </submittedName>
</protein>
<dbReference type="GO" id="GO:0004534">
    <property type="term" value="F:5'-3' RNA exonuclease activity"/>
    <property type="evidence" value="ECO:0007669"/>
    <property type="project" value="TreeGrafter"/>
</dbReference>
<dbReference type="InterPro" id="IPR003141">
    <property type="entry name" value="Pol/His_phosphatase_N"/>
</dbReference>
<keyword evidence="3" id="KW-1185">Reference proteome</keyword>
<dbReference type="EMBL" id="BLZR01000001">
    <property type="protein sequence ID" value="GFP75903.1"/>
    <property type="molecule type" value="Genomic_DNA"/>
</dbReference>
<evidence type="ECO:0000259" key="1">
    <source>
        <dbReference type="SMART" id="SM00481"/>
    </source>
</evidence>
<proteinExistence type="predicted"/>
<dbReference type="Pfam" id="PF02811">
    <property type="entry name" value="PHP"/>
    <property type="match status" value="1"/>
</dbReference>
<feature type="domain" description="Polymerase/histidinol phosphatase N-terminal" evidence="1">
    <location>
        <begin position="4"/>
        <end position="67"/>
    </location>
</feature>
<dbReference type="CDD" id="cd07438">
    <property type="entry name" value="PHP_HisPPase_AMP"/>
    <property type="match status" value="1"/>
</dbReference>
<dbReference type="RefSeq" id="WP_183277372.1">
    <property type="nucleotide sequence ID" value="NZ_BLZR01000001.1"/>
</dbReference>
<accession>A0A6V8SM05</accession>
<organism evidence="2 3">
    <name type="scientific">Clostridium fungisolvens</name>
    <dbReference type="NCBI Taxonomy" id="1604897"/>
    <lineage>
        <taxon>Bacteria</taxon>
        <taxon>Bacillati</taxon>
        <taxon>Bacillota</taxon>
        <taxon>Clostridia</taxon>
        <taxon>Eubacteriales</taxon>
        <taxon>Clostridiaceae</taxon>
        <taxon>Clostridium</taxon>
    </lineage>
</organism>
<dbReference type="Gene3D" id="1.10.150.650">
    <property type="match status" value="1"/>
</dbReference>
<sequence>MKYADLHIHSNYSDGVLSPSEIIHIAEQKNINTISITDHDSICSQFALKGCDTSVNIIPGVEISTICNDSELHILGYFIDINNVELNDAMNKLKHIRLDRIRQIILKLNKLSIDISLQDIECCCRDTAGRSHIAKILVEKGYVDNYKAAFTNYLIKGRPAYVERYKFNYTETLSLIRKAGGIPILAHPGKIYRNIDVEKVIKRLKDYGLYGVEVFHPSHSGMQVNKFFNLCKKYKLLVAGGSDCHGVCSNDGSNLIGQYGIDKEYLDKIVRFYNKL</sequence>
<dbReference type="SMART" id="SM00481">
    <property type="entry name" value="POLIIIAc"/>
    <property type="match status" value="1"/>
</dbReference>
<evidence type="ECO:0000313" key="3">
    <source>
        <dbReference type="Proteomes" id="UP000580568"/>
    </source>
</evidence>
<dbReference type="PANTHER" id="PTHR42924">
    <property type="entry name" value="EXONUCLEASE"/>
    <property type="match status" value="1"/>
</dbReference>
<gene>
    <name evidence="2" type="ORF">bsdtw1_01995</name>
</gene>
<dbReference type="InterPro" id="IPR052018">
    <property type="entry name" value="PHP_domain"/>
</dbReference>
<dbReference type="InterPro" id="IPR016195">
    <property type="entry name" value="Pol/histidinol_Pase-like"/>
</dbReference>
<dbReference type="AlphaFoldDB" id="A0A6V8SM05"/>